<gene>
    <name evidence="2" type="ORF">SAMN00120144_2104</name>
</gene>
<protein>
    <recommendedName>
        <fullName evidence="4">AAA ATPase</fullName>
    </recommendedName>
</protein>
<sequence>MRLLLQGPSGAGKTMGALLIAHGLAGGDWTKVAVIDTENGSADLYADLGEYRVLRLTAPFTPERYAEALGVCEQAGMQVIILDSITPEWEHLLDYHASLPGNSFSAWAKVTPRHTAFIQRLLLSPAHIIATVRAKTEYLLAEKNGKQVPEKVGLKSIQREGLDYEFTLVFEVDLRHQATATKDRTRLYSDQVPVRLCAEVGETLRQWCQTGTQPKPEEGVLRAIGQCRTLAELTQLYHSLPVEQQTELKAQFQAHKYHLQVAANTSNSPIPLSSFLHPQPQPTYGNLATRA</sequence>
<dbReference type="EMBL" id="FWWW01000058">
    <property type="protein sequence ID" value="SMB92154.1"/>
    <property type="molecule type" value="Genomic_DNA"/>
</dbReference>
<dbReference type="AlphaFoldDB" id="A0A1W1VGT1"/>
<organism evidence="2 3">
    <name type="scientific">Hymenobacter roseosalivarius DSM 11622</name>
    <dbReference type="NCBI Taxonomy" id="645990"/>
    <lineage>
        <taxon>Bacteria</taxon>
        <taxon>Pseudomonadati</taxon>
        <taxon>Bacteroidota</taxon>
        <taxon>Cytophagia</taxon>
        <taxon>Cytophagales</taxon>
        <taxon>Hymenobacteraceae</taxon>
        <taxon>Hymenobacter</taxon>
    </lineage>
</organism>
<name>A0A1W1VGT1_9BACT</name>
<dbReference type="STRING" id="645990.SAMN00120144_2104"/>
<evidence type="ECO:0008006" key="4">
    <source>
        <dbReference type="Google" id="ProtNLM"/>
    </source>
</evidence>
<feature type="compositionally biased region" description="Polar residues" evidence="1">
    <location>
        <begin position="282"/>
        <end position="291"/>
    </location>
</feature>
<dbReference type="SUPFAM" id="SSF52540">
    <property type="entry name" value="P-loop containing nucleoside triphosphate hydrolases"/>
    <property type="match status" value="1"/>
</dbReference>
<evidence type="ECO:0000313" key="3">
    <source>
        <dbReference type="Proteomes" id="UP000192266"/>
    </source>
</evidence>
<dbReference type="InterPro" id="IPR027417">
    <property type="entry name" value="P-loop_NTPase"/>
</dbReference>
<dbReference type="Proteomes" id="UP000192266">
    <property type="component" value="Unassembled WGS sequence"/>
</dbReference>
<feature type="region of interest" description="Disordered" evidence="1">
    <location>
        <begin position="272"/>
        <end position="291"/>
    </location>
</feature>
<accession>A0A1W1VGT1</accession>
<evidence type="ECO:0000256" key="1">
    <source>
        <dbReference type="SAM" id="MobiDB-lite"/>
    </source>
</evidence>
<evidence type="ECO:0000313" key="2">
    <source>
        <dbReference type="EMBL" id="SMB92154.1"/>
    </source>
</evidence>
<proteinExistence type="predicted"/>
<keyword evidence="3" id="KW-1185">Reference proteome</keyword>
<reference evidence="2 3" key="1">
    <citation type="submission" date="2017-04" db="EMBL/GenBank/DDBJ databases">
        <authorList>
            <person name="Afonso C.L."/>
            <person name="Miller P.J."/>
            <person name="Scott M.A."/>
            <person name="Spackman E."/>
            <person name="Goraichik I."/>
            <person name="Dimitrov K.M."/>
            <person name="Suarez D.L."/>
            <person name="Swayne D.E."/>
        </authorList>
    </citation>
    <scope>NUCLEOTIDE SEQUENCE [LARGE SCALE GENOMIC DNA]</scope>
    <source>
        <strain evidence="2 3">DSM 11622</strain>
    </source>
</reference>
<dbReference type="Pfam" id="PF13479">
    <property type="entry name" value="AAA_24"/>
    <property type="match status" value="1"/>
</dbReference>